<protein>
    <recommendedName>
        <fullName evidence="9">tRNA(Met) cytidine acetyltransferase TmcA</fullName>
        <ecNumber evidence="9">2.3.1.193</ecNumber>
    </recommendedName>
</protein>
<gene>
    <name evidence="9" type="primary">tmcA</name>
    <name evidence="11" type="ORF">BET10_16915</name>
</gene>
<evidence type="ECO:0000256" key="5">
    <source>
        <dbReference type="ARBA" id="ARBA00022741"/>
    </source>
</evidence>
<evidence type="ECO:0000256" key="1">
    <source>
        <dbReference type="ARBA" id="ARBA00022490"/>
    </source>
</evidence>
<comment type="function">
    <text evidence="9">Catalyzes the formation of N(4)-acetylcytidine (ac(4)C) at the wobble position of tRNA(Met), by using acetyl-CoA as an acetyl donor and ATP (or GTP).</text>
</comment>
<comment type="caution">
    <text evidence="11">The sequence shown here is derived from an EMBL/GenBank/DDBJ whole genome shotgun (WGS) entry which is preliminary data.</text>
</comment>
<keyword evidence="12" id="KW-1185">Reference proteome</keyword>
<dbReference type="GO" id="GO:0005737">
    <property type="term" value="C:cytoplasm"/>
    <property type="evidence" value="ECO:0007669"/>
    <property type="project" value="UniProtKB-SubCell"/>
</dbReference>
<dbReference type="Gene3D" id="3.40.50.11040">
    <property type="match status" value="1"/>
</dbReference>
<dbReference type="GO" id="GO:0051392">
    <property type="term" value="F:tRNA cytidine N4-acetyltransferase activity"/>
    <property type="evidence" value="ECO:0007669"/>
    <property type="project" value="UniProtKB-UniRule"/>
</dbReference>
<dbReference type="Gene3D" id="3.40.630.30">
    <property type="match status" value="1"/>
</dbReference>
<comment type="catalytic activity">
    <reaction evidence="9">
        <text>cytidine(34) in elongator tRNA(Met) + acetyl-CoA + ATP + H2O = N(4)-acetylcytidine(34) in elongator tRNA(Met) + ADP + phosphate + CoA + H(+)</text>
        <dbReference type="Rhea" id="RHEA:43788"/>
        <dbReference type="Rhea" id="RHEA-COMP:10693"/>
        <dbReference type="Rhea" id="RHEA-COMP:10694"/>
        <dbReference type="ChEBI" id="CHEBI:15377"/>
        <dbReference type="ChEBI" id="CHEBI:15378"/>
        <dbReference type="ChEBI" id="CHEBI:30616"/>
        <dbReference type="ChEBI" id="CHEBI:43474"/>
        <dbReference type="ChEBI" id="CHEBI:57287"/>
        <dbReference type="ChEBI" id="CHEBI:57288"/>
        <dbReference type="ChEBI" id="CHEBI:74900"/>
        <dbReference type="ChEBI" id="CHEBI:82748"/>
        <dbReference type="ChEBI" id="CHEBI:456216"/>
        <dbReference type="EC" id="2.3.1.193"/>
    </reaction>
</comment>
<dbReference type="InterPro" id="IPR007807">
    <property type="entry name" value="TcmA/NAT10_helicase"/>
</dbReference>
<keyword evidence="6 9" id="KW-0067">ATP-binding</keyword>
<dbReference type="InterPro" id="IPR024914">
    <property type="entry name" value="tRNA_acetyltr_TmcA"/>
</dbReference>
<evidence type="ECO:0000313" key="12">
    <source>
        <dbReference type="Proteomes" id="UP000179786"/>
    </source>
</evidence>
<evidence type="ECO:0000259" key="10">
    <source>
        <dbReference type="PROSITE" id="PS51186"/>
    </source>
</evidence>
<dbReference type="InterPro" id="IPR027417">
    <property type="entry name" value="P-loop_NTPase"/>
</dbReference>
<keyword evidence="8 9" id="KW-0012">Acyltransferase</keyword>
<comment type="caution">
    <text evidence="9">Lacks conserved residue(s) required for the propagation of feature annotation.</text>
</comment>
<comment type="similarity">
    <text evidence="9">Belongs to the TmcA family.</text>
</comment>
<evidence type="ECO:0000256" key="3">
    <source>
        <dbReference type="ARBA" id="ARBA00022679"/>
    </source>
</evidence>
<evidence type="ECO:0000256" key="2">
    <source>
        <dbReference type="ARBA" id="ARBA00022555"/>
    </source>
</evidence>
<dbReference type="EMBL" id="MKJU01000028">
    <property type="protein sequence ID" value="OHU89871.1"/>
    <property type="molecule type" value="Genomic_DNA"/>
</dbReference>
<dbReference type="EC" id="2.3.1.193" evidence="9"/>
<keyword evidence="2 9" id="KW-0820">tRNA-binding</keyword>
<evidence type="ECO:0000313" key="11">
    <source>
        <dbReference type="EMBL" id="OHU89871.1"/>
    </source>
</evidence>
<evidence type="ECO:0000256" key="4">
    <source>
        <dbReference type="ARBA" id="ARBA00022694"/>
    </source>
</evidence>
<dbReference type="PROSITE" id="PS51186">
    <property type="entry name" value="GNAT"/>
    <property type="match status" value="1"/>
</dbReference>
<dbReference type="InterPro" id="IPR016181">
    <property type="entry name" value="Acyl_CoA_acyltransferase"/>
</dbReference>
<dbReference type="Gene3D" id="3.40.50.300">
    <property type="entry name" value="P-loop containing nucleotide triphosphate hydrolases"/>
    <property type="match status" value="1"/>
</dbReference>
<dbReference type="InterPro" id="IPR000182">
    <property type="entry name" value="GNAT_dom"/>
</dbReference>
<dbReference type="GO" id="GO:0051391">
    <property type="term" value="P:tRNA acetylation"/>
    <property type="evidence" value="ECO:0007669"/>
    <property type="project" value="UniProtKB-UniRule"/>
</dbReference>
<dbReference type="GO" id="GO:1990883">
    <property type="term" value="F:18S rRNA cytidine N-acetyltransferase activity"/>
    <property type="evidence" value="ECO:0007669"/>
    <property type="project" value="TreeGrafter"/>
</dbReference>
<comment type="subcellular location">
    <subcellularLocation>
        <location evidence="9">Cytoplasm</location>
    </subcellularLocation>
</comment>
<sequence length="690" mass="77482">MPVYKASELKPLFSELENNQHRQLFLICGAHDWAVEQLGRLFQLSEDSLVLSKHQGLSNACWPEHLHQILGQEFELAVYDGYAGINPNKLAALSGTVKAGGLMVLLLPELAELANWVDPSAATWCSFGYTVTDSPFLKRWQNSLTHADISYWSQVNGLHLSLNGLIRHSPATYTQQQEVVSSIRLSLVSSAPMPVLLSADRGRGKSAALGLLAASMAHKQFIICALQYRAVKNSFKHLAQALGLTYQGHEKQLANLKFVPPDQLLSQDLEGQVLLIDEAASIPVPILIALSRKTSQCVFSSTIIGYEGNGRGYTLRFQNYLKQQYPNHVSLILQHPIRYQDNDPLERVINQLFALDCRYPIVEHIDQPSFCQLDRTTLADDEALLQQAFALLVLAHYQTTVNDLRQLLDSPSNVIFAIRNQKQLLGLCLVNLEGQLPDELHCDIAAGVRRPQGHLLPQQLFSAQGDNHFLKAKFARVVRIVITPELHQKGLGSDLLNYAESQLSTRVDYFGSSFGATAQLLNFWQKNSYQLVRLGFKQDKASGEYAAMVVKSCQSNHTHINDLSAHFRTNFSYQLLNHYQRLPWQLVKQILTAMPNQPVPPPLQAQLKFLATRGQMLEQDSATIWHILLLSPKLLLHISDISQQLGIRLLLQNKTKAWLASDLNLTSRKQFDQALNTLVHELYGQLTKLH</sequence>
<evidence type="ECO:0000256" key="9">
    <source>
        <dbReference type="HAMAP-Rule" id="MF_01886"/>
    </source>
</evidence>
<dbReference type="GO" id="GO:0000049">
    <property type="term" value="F:tRNA binding"/>
    <property type="evidence" value="ECO:0007669"/>
    <property type="project" value="UniProtKB-UniRule"/>
</dbReference>
<dbReference type="HAMAP" id="MF_01886">
    <property type="entry name" value="tRNA_acetyltr_TmcA"/>
    <property type="match status" value="1"/>
</dbReference>
<dbReference type="SUPFAM" id="SSF52540">
    <property type="entry name" value="P-loop containing nucleoside triphosphate hydrolases"/>
    <property type="match status" value="1"/>
</dbReference>
<dbReference type="AlphaFoldDB" id="A0A1S1MTA4"/>
<organism evidence="11 12">
    <name type="scientific">Pseudoalteromonas amylolytica</name>
    <dbReference type="NCBI Taxonomy" id="1859457"/>
    <lineage>
        <taxon>Bacteria</taxon>
        <taxon>Pseudomonadati</taxon>
        <taxon>Pseudomonadota</taxon>
        <taxon>Gammaproteobacteria</taxon>
        <taxon>Alteromonadales</taxon>
        <taxon>Pseudoalteromonadaceae</taxon>
        <taxon>Pseudoalteromonas</taxon>
    </lineage>
</organism>
<evidence type="ECO:0000256" key="8">
    <source>
        <dbReference type="ARBA" id="ARBA00023315"/>
    </source>
</evidence>
<keyword evidence="4 9" id="KW-0819">tRNA processing</keyword>
<accession>A0A1S1MTA4</accession>
<keyword evidence="1 9" id="KW-0963">Cytoplasm</keyword>
<reference evidence="11 12" key="1">
    <citation type="submission" date="2016-09" db="EMBL/GenBank/DDBJ databases">
        <title>Pseudoalteromonas amylolytica sp. nov., isolated from the surface seawater.</title>
        <authorList>
            <person name="Wu Y.-H."/>
            <person name="Cheng H."/>
            <person name="Jin X.-B."/>
            <person name="Wang C.-S."/>
            <person name="Xu X.-W."/>
        </authorList>
    </citation>
    <scope>NUCLEOTIDE SEQUENCE [LARGE SCALE GENOMIC DNA]</scope>
    <source>
        <strain evidence="11 12">JW1</strain>
    </source>
</reference>
<dbReference type="Pfam" id="PF13718">
    <property type="entry name" value="GNAT_acetyltr_2"/>
    <property type="match status" value="1"/>
</dbReference>
<dbReference type="Pfam" id="PF05127">
    <property type="entry name" value="NAT10_TcmA_helicase"/>
    <property type="match status" value="1"/>
</dbReference>
<dbReference type="SUPFAM" id="SSF55729">
    <property type="entry name" value="Acyl-CoA N-acyltransferases (Nat)"/>
    <property type="match status" value="1"/>
</dbReference>
<dbReference type="GO" id="GO:1904812">
    <property type="term" value="P:rRNA acetylation involved in maturation of SSU-rRNA"/>
    <property type="evidence" value="ECO:0007669"/>
    <property type="project" value="TreeGrafter"/>
</dbReference>
<dbReference type="GO" id="GO:0002101">
    <property type="term" value="P:tRNA wobble cytosine modification"/>
    <property type="evidence" value="ECO:0007669"/>
    <property type="project" value="UniProtKB-UniRule"/>
</dbReference>
<feature type="binding site" evidence="9">
    <location>
        <position position="176"/>
    </location>
    <ligand>
        <name>ATP</name>
        <dbReference type="ChEBI" id="CHEBI:30616"/>
    </ligand>
</feature>
<evidence type="ECO:0000256" key="6">
    <source>
        <dbReference type="ARBA" id="ARBA00022840"/>
    </source>
</evidence>
<dbReference type="GO" id="GO:0005524">
    <property type="term" value="F:ATP binding"/>
    <property type="evidence" value="ECO:0007669"/>
    <property type="project" value="UniProtKB-UniRule"/>
</dbReference>
<proteinExistence type="inferred from homology"/>
<dbReference type="Pfam" id="PF08351">
    <property type="entry name" value="TmcA_N"/>
    <property type="match status" value="1"/>
</dbReference>
<feature type="binding site" evidence="9">
    <location>
        <position position="338"/>
    </location>
    <ligand>
        <name>ATP</name>
        <dbReference type="ChEBI" id="CHEBI:30616"/>
    </ligand>
</feature>
<dbReference type="STRING" id="1859457.BET10_16915"/>
<feature type="domain" description="N-acetyltransferase" evidence="10">
    <location>
        <begin position="375"/>
        <end position="556"/>
    </location>
</feature>
<evidence type="ECO:0000256" key="7">
    <source>
        <dbReference type="ARBA" id="ARBA00022884"/>
    </source>
</evidence>
<keyword evidence="7 9" id="KW-0694">RNA-binding</keyword>
<name>A0A1S1MTA4_9GAMM</name>
<dbReference type="Proteomes" id="UP000179786">
    <property type="component" value="Unassembled WGS sequence"/>
</dbReference>
<keyword evidence="5 9" id="KW-0547">Nucleotide-binding</keyword>
<dbReference type="PANTHER" id="PTHR10925">
    <property type="entry name" value="N-ACETYLTRANSFERASE 10"/>
    <property type="match status" value="1"/>
</dbReference>
<keyword evidence="3 9" id="KW-0808">Transferase</keyword>
<dbReference type="InterPro" id="IPR013562">
    <property type="entry name" value="TmcA/NAT10_N"/>
</dbReference>
<dbReference type="PANTHER" id="PTHR10925:SF5">
    <property type="entry name" value="RNA CYTIDINE ACETYLTRANSFERASE"/>
    <property type="match status" value="1"/>
</dbReference>
<dbReference type="InterPro" id="IPR032672">
    <property type="entry name" value="TmcA/NAT10/Kre33"/>
</dbReference>